<reference evidence="7" key="1">
    <citation type="journal article" date="2020" name="Stud. Mycol.">
        <title>101 Dothideomycetes genomes: a test case for predicting lifestyles and emergence of pathogens.</title>
        <authorList>
            <person name="Haridas S."/>
            <person name="Albert R."/>
            <person name="Binder M."/>
            <person name="Bloem J."/>
            <person name="Labutti K."/>
            <person name="Salamov A."/>
            <person name="Andreopoulos B."/>
            <person name="Baker S."/>
            <person name="Barry K."/>
            <person name="Bills G."/>
            <person name="Bluhm B."/>
            <person name="Cannon C."/>
            <person name="Castanera R."/>
            <person name="Culley D."/>
            <person name="Daum C."/>
            <person name="Ezra D."/>
            <person name="Gonzalez J."/>
            <person name="Henrissat B."/>
            <person name="Kuo A."/>
            <person name="Liang C."/>
            <person name="Lipzen A."/>
            <person name="Lutzoni F."/>
            <person name="Magnuson J."/>
            <person name="Mondo S."/>
            <person name="Nolan M."/>
            <person name="Ohm R."/>
            <person name="Pangilinan J."/>
            <person name="Park H.-J."/>
            <person name="Ramirez L."/>
            <person name="Alfaro M."/>
            <person name="Sun H."/>
            <person name="Tritt A."/>
            <person name="Yoshinaga Y."/>
            <person name="Zwiers L.-H."/>
            <person name="Turgeon B."/>
            <person name="Goodwin S."/>
            <person name="Spatafora J."/>
            <person name="Crous P."/>
            <person name="Grigoriev I."/>
        </authorList>
    </citation>
    <scope>NUCLEOTIDE SEQUENCE</scope>
    <source>
        <strain evidence="7">CBS 627.86</strain>
    </source>
</reference>
<keyword evidence="8" id="KW-1185">Reference proteome</keyword>
<dbReference type="GO" id="GO:0006120">
    <property type="term" value="P:mitochondrial electron transport, NADH to ubiquinone"/>
    <property type="evidence" value="ECO:0007669"/>
    <property type="project" value="InterPro"/>
</dbReference>
<accession>A0A6A5ZRE8</accession>
<keyword evidence="2" id="KW-0812">Transmembrane</keyword>
<dbReference type="InterPro" id="IPR039205">
    <property type="entry name" value="NDUFA11"/>
</dbReference>
<keyword evidence="4" id="KW-1133">Transmembrane helix</keyword>
<dbReference type="AlphaFoldDB" id="A0A6A5ZRE8"/>
<keyword evidence="5" id="KW-0496">Mitochondrion</keyword>
<organism evidence="7 8">
    <name type="scientific">Lophiotrema nucula</name>
    <dbReference type="NCBI Taxonomy" id="690887"/>
    <lineage>
        <taxon>Eukaryota</taxon>
        <taxon>Fungi</taxon>
        <taxon>Dikarya</taxon>
        <taxon>Ascomycota</taxon>
        <taxon>Pezizomycotina</taxon>
        <taxon>Dothideomycetes</taxon>
        <taxon>Pleosporomycetidae</taxon>
        <taxon>Pleosporales</taxon>
        <taxon>Lophiotremataceae</taxon>
        <taxon>Lophiotrema</taxon>
    </lineage>
</organism>
<name>A0A6A5ZRE8_9PLEO</name>
<evidence type="ECO:0000256" key="4">
    <source>
        <dbReference type="ARBA" id="ARBA00022989"/>
    </source>
</evidence>
<dbReference type="GO" id="GO:0045271">
    <property type="term" value="C:respiratory chain complex I"/>
    <property type="evidence" value="ECO:0007669"/>
    <property type="project" value="InterPro"/>
</dbReference>
<keyword evidence="3" id="KW-0999">Mitochondrion inner membrane</keyword>
<dbReference type="GO" id="GO:0005743">
    <property type="term" value="C:mitochondrial inner membrane"/>
    <property type="evidence" value="ECO:0007669"/>
    <property type="project" value="UniProtKB-SubCell"/>
</dbReference>
<evidence type="ECO:0000256" key="5">
    <source>
        <dbReference type="ARBA" id="ARBA00023128"/>
    </source>
</evidence>
<dbReference type="EMBL" id="ML977311">
    <property type="protein sequence ID" value="KAF2121826.1"/>
    <property type="molecule type" value="Genomic_DNA"/>
</dbReference>
<keyword evidence="6" id="KW-0472">Membrane</keyword>
<sequence>MADAHDYHPVDTLANTARTTLQTTIAGAVFAGAQNTLRKQNVGAMGILTRSGGLIAVYAGVGALYQFSRDSAANLRQKEGAVNEAIGGFVGGTVLGLARRSIPFMLGAGVCTASIMAAWNVTKGVSGGEYTEEFAEDEVERREALKKLRRRPIQETIDQLGEGRGIYAPGYEERRRERLLAKYGVDVGEAQGQK</sequence>
<comment type="subcellular location">
    <subcellularLocation>
        <location evidence="1">Mitochondrion inner membrane</location>
        <topology evidence="1">Multi-pass membrane protein</topology>
    </subcellularLocation>
</comment>
<evidence type="ECO:0000256" key="2">
    <source>
        <dbReference type="ARBA" id="ARBA00022692"/>
    </source>
</evidence>
<evidence type="ECO:0000256" key="3">
    <source>
        <dbReference type="ARBA" id="ARBA00022792"/>
    </source>
</evidence>
<dbReference type="Proteomes" id="UP000799770">
    <property type="component" value="Unassembled WGS sequence"/>
</dbReference>
<evidence type="ECO:0000313" key="7">
    <source>
        <dbReference type="EMBL" id="KAF2121826.1"/>
    </source>
</evidence>
<proteinExistence type="predicted"/>
<dbReference type="PANTHER" id="PTHR21382:SF1">
    <property type="entry name" value="NADH DEHYDROGENASE [UBIQUINONE] 1 ALPHA SUBCOMPLEX SUBUNIT 11"/>
    <property type="match status" value="1"/>
</dbReference>
<protein>
    <recommendedName>
        <fullName evidence="9">NADH-ubiquinone oxidoreductase 213 kDa subunit</fullName>
    </recommendedName>
</protein>
<dbReference type="PANTHER" id="PTHR21382">
    <property type="entry name" value="NADH-UBIQUINONE OXIDOREDUCTASE SUBUNIT"/>
    <property type="match status" value="1"/>
</dbReference>
<evidence type="ECO:0000256" key="6">
    <source>
        <dbReference type="ARBA" id="ARBA00023136"/>
    </source>
</evidence>
<gene>
    <name evidence="7" type="ORF">BDV96DRAFT_483197</name>
</gene>
<dbReference type="OrthoDB" id="1913277at2759"/>
<evidence type="ECO:0008006" key="9">
    <source>
        <dbReference type="Google" id="ProtNLM"/>
    </source>
</evidence>
<evidence type="ECO:0000256" key="1">
    <source>
        <dbReference type="ARBA" id="ARBA00004448"/>
    </source>
</evidence>
<evidence type="ECO:0000313" key="8">
    <source>
        <dbReference type="Proteomes" id="UP000799770"/>
    </source>
</evidence>